<reference evidence="2 3" key="1">
    <citation type="journal article" date="2016" name="Nat. Commun.">
        <title>Thousands of microbial genomes shed light on interconnected biogeochemical processes in an aquifer system.</title>
        <authorList>
            <person name="Anantharaman K."/>
            <person name="Brown C.T."/>
            <person name="Hug L.A."/>
            <person name="Sharon I."/>
            <person name="Castelle C.J."/>
            <person name="Probst A.J."/>
            <person name="Thomas B.C."/>
            <person name="Singh A."/>
            <person name="Wilkins M.J."/>
            <person name="Karaoz U."/>
            <person name="Brodie E.L."/>
            <person name="Williams K.H."/>
            <person name="Hubbard S.S."/>
            <person name="Banfield J.F."/>
        </authorList>
    </citation>
    <scope>NUCLEOTIDE SEQUENCE [LARGE SCALE GENOMIC DNA]</scope>
</reference>
<evidence type="ECO:0008006" key="4">
    <source>
        <dbReference type="Google" id="ProtNLM"/>
    </source>
</evidence>
<evidence type="ECO:0000313" key="2">
    <source>
        <dbReference type="EMBL" id="OGM64369.1"/>
    </source>
</evidence>
<feature type="transmembrane region" description="Helical" evidence="1">
    <location>
        <begin position="122"/>
        <end position="140"/>
    </location>
</feature>
<keyword evidence="1" id="KW-0472">Membrane</keyword>
<feature type="transmembrane region" description="Helical" evidence="1">
    <location>
        <begin position="223"/>
        <end position="241"/>
    </location>
</feature>
<gene>
    <name evidence="2" type="ORF">A2893_00685</name>
</gene>
<feature type="transmembrane region" description="Helical" evidence="1">
    <location>
        <begin position="261"/>
        <end position="284"/>
    </location>
</feature>
<feature type="transmembrane region" description="Helical" evidence="1">
    <location>
        <begin position="293"/>
        <end position="314"/>
    </location>
</feature>
<dbReference type="EMBL" id="MGHH01000010">
    <property type="protein sequence ID" value="OGM64369.1"/>
    <property type="molecule type" value="Genomic_DNA"/>
</dbReference>
<dbReference type="STRING" id="1802521.A2893_00685"/>
<accession>A0A1F8BL27</accession>
<dbReference type="Proteomes" id="UP000176725">
    <property type="component" value="Unassembled WGS sequence"/>
</dbReference>
<feature type="transmembrane region" description="Helical" evidence="1">
    <location>
        <begin position="146"/>
        <end position="170"/>
    </location>
</feature>
<name>A0A1F8BL27_9BACT</name>
<comment type="caution">
    <text evidence="2">The sequence shown here is derived from an EMBL/GenBank/DDBJ whole genome shotgun (WGS) entry which is preliminary data.</text>
</comment>
<protein>
    <recommendedName>
        <fullName evidence="4">Glycosyltransferase RgtA/B/C/D-like domain-containing protein</fullName>
    </recommendedName>
</protein>
<evidence type="ECO:0000313" key="3">
    <source>
        <dbReference type="Proteomes" id="UP000176725"/>
    </source>
</evidence>
<feature type="transmembrane region" description="Helical" evidence="1">
    <location>
        <begin position="415"/>
        <end position="432"/>
    </location>
</feature>
<keyword evidence="1" id="KW-0812">Transmembrane</keyword>
<keyword evidence="1" id="KW-1133">Transmembrane helix</keyword>
<dbReference type="AlphaFoldDB" id="A0A1F8BL27"/>
<evidence type="ECO:0000256" key="1">
    <source>
        <dbReference type="SAM" id="Phobius"/>
    </source>
</evidence>
<feature type="transmembrane region" description="Helical" evidence="1">
    <location>
        <begin position="45"/>
        <end position="63"/>
    </location>
</feature>
<organism evidence="2 3">
    <name type="scientific">Candidatus Woesebacteria bacterium RIFCSPLOWO2_01_FULL_39_25</name>
    <dbReference type="NCBI Taxonomy" id="1802521"/>
    <lineage>
        <taxon>Bacteria</taxon>
        <taxon>Candidatus Woeseibacteriota</taxon>
    </lineage>
</organism>
<sequence length="439" mass="48371">MDAGIPKESETIASKRSKRLAEKIGRSGVSGVVFRSWKNNRFTETFAVVILLIVNLYSIYPFFGTSASDAFFSGPVIPILAKAFVILSGHSFSNSVQIINIVFFLGFPISLYLFIRSITDRKLISVLAVSIASLTTYPFAETRISTSLLGVDAAHIASLTIIPIALIGLLNFVKRGGVNNLMIAVVFAALVALTSPFGFLTYAIFAGIISFSELLLGGGRLKLARFLTILIVSGGLTSFWYNPSFFFWMIIGPLGENIRFTVSKLFPITFFTLPLLGAFGYLMFDRKPTLQPLFIASFFSITYAIISLAGGGIFPSHPSRYVPEFGVSMSLILSIVIVKLSDFIKLDERISLAKTTRSVFSNTFLVLVFFLLGFSIVSERSKFEMEKKDVLGVWDEVEKGEIWESREKFSGGHSVWGYSVTGLTIIGLGVLVRNSKKRM</sequence>
<feature type="transmembrane region" description="Helical" evidence="1">
    <location>
        <begin position="359"/>
        <end position="377"/>
    </location>
</feature>
<proteinExistence type="predicted"/>
<feature type="transmembrane region" description="Helical" evidence="1">
    <location>
        <begin position="98"/>
        <end position="115"/>
    </location>
</feature>